<keyword evidence="24" id="KW-1185">Reference proteome</keyword>
<dbReference type="CDD" id="cd14066">
    <property type="entry name" value="STKc_IRAK"/>
    <property type="match status" value="1"/>
</dbReference>
<feature type="transmembrane region" description="Helical" evidence="18">
    <location>
        <begin position="385"/>
        <end position="405"/>
    </location>
</feature>
<evidence type="ECO:0000256" key="1">
    <source>
        <dbReference type="ARBA" id="ARBA00004251"/>
    </source>
</evidence>
<keyword evidence="3 16" id="KW-0723">Serine/threonine-protein kinase</keyword>
<evidence type="ECO:0000256" key="5">
    <source>
        <dbReference type="ARBA" id="ARBA00022692"/>
    </source>
</evidence>
<evidence type="ECO:0000259" key="22">
    <source>
        <dbReference type="PROSITE" id="PS50927"/>
    </source>
</evidence>
<dbReference type="SUPFAM" id="SSF51110">
    <property type="entry name" value="alpha-D-mannose-specific plant lectins"/>
    <property type="match status" value="1"/>
</dbReference>
<organism evidence="23 24">
    <name type="scientific">Cannabis sativa</name>
    <name type="common">Hemp</name>
    <name type="synonym">Marijuana</name>
    <dbReference type="NCBI Taxonomy" id="3483"/>
    <lineage>
        <taxon>Eukaryota</taxon>
        <taxon>Viridiplantae</taxon>
        <taxon>Streptophyta</taxon>
        <taxon>Embryophyta</taxon>
        <taxon>Tracheophyta</taxon>
        <taxon>Spermatophyta</taxon>
        <taxon>Magnoliopsida</taxon>
        <taxon>eudicotyledons</taxon>
        <taxon>Gunneridae</taxon>
        <taxon>Pentapetalae</taxon>
        <taxon>rosids</taxon>
        <taxon>fabids</taxon>
        <taxon>Rosales</taxon>
        <taxon>Cannabaceae</taxon>
        <taxon>Cannabis</taxon>
    </lineage>
</organism>
<keyword evidence="5 18" id="KW-0812">Transmembrane</keyword>
<dbReference type="Gene3D" id="2.90.10.10">
    <property type="entry name" value="Bulb-type lectin domain"/>
    <property type="match status" value="1"/>
</dbReference>
<dbReference type="EMBL" id="UZAU01000772">
    <property type="status" value="NOT_ANNOTATED_CDS"/>
    <property type="molecule type" value="Genomic_DNA"/>
</dbReference>
<dbReference type="InterPro" id="IPR003609">
    <property type="entry name" value="Pan_app"/>
</dbReference>
<dbReference type="Proteomes" id="UP000596661">
    <property type="component" value="Chromosome 9"/>
</dbReference>
<feature type="chain" id="PRO_5030699406" description="Receptor-like serine/threonine-protein kinase" evidence="19">
    <location>
        <begin position="22"/>
        <end position="761"/>
    </location>
</feature>
<feature type="domain" description="Protein kinase" evidence="20">
    <location>
        <begin position="444"/>
        <end position="720"/>
    </location>
</feature>
<dbReference type="SUPFAM" id="SSF56112">
    <property type="entry name" value="Protein kinase-like (PK-like)"/>
    <property type="match status" value="1"/>
</dbReference>
<keyword evidence="6 19" id="KW-0732">Signal</keyword>
<evidence type="ECO:0000256" key="12">
    <source>
        <dbReference type="ARBA" id="ARBA00023157"/>
    </source>
</evidence>
<dbReference type="GO" id="GO:0005524">
    <property type="term" value="F:ATP binding"/>
    <property type="evidence" value="ECO:0007669"/>
    <property type="project" value="UniProtKB-KW"/>
</dbReference>
<dbReference type="AlphaFoldDB" id="A0A803QEX2"/>
<dbReference type="InterPro" id="IPR001480">
    <property type="entry name" value="Bulb-type_lectin_dom"/>
</dbReference>
<dbReference type="GO" id="GO:0048544">
    <property type="term" value="P:recognition of pollen"/>
    <property type="evidence" value="ECO:0007669"/>
    <property type="project" value="InterPro"/>
</dbReference>
<dbReference type="PROSITE" id="PS00108">
    <property type="entry name" value="PROTEIN_KINASE_ST"/>
    <property type="match status" value="1"/>
</dbReference>
<reference evidence="23" key="1">
    <citation type="submission" date="2018-11" db="EMBL/GenBank/DDBJ databases">
        <authorList>
            <person name="Grassa J C."/>
        </authorList>
    </citation>
    <scope>NUCLEOTIDE SEQUENCE [LARGE SCALE GENOMIC DNA]</scope>
</reference>
<keyword evidence="11 18" id="KW-0472">Membrane</keyword>
<keyword evidence="2" id="KW-1003">Cell membrane</keyword>
<dbReference type="InterPro" id="IPR021820">
    <property type="entry name" value="S-locus_recpt_kinase_C"/>
</dbReference>
<dbReference type="FunFam" id="1.10.510.10:FF:000060">
    <property type="entry name" value="G-type lectin S-receptor-like serine/threonine-protein kinase"/>
    <property type="match status" value="1"/>
</dbReference>
<comment type="catalytic activity">
    <reaction evidence="15 16">
        <text>L-seryl-[protein] + ATP = O-phospho-L-seryl-[protein] + ADP + H(+)</text>
        <dbReference type="Rhea" id="RHEA:17989"/>
        <dbReference type="Rhea" id="RHEA-COMP:9863"/>
        <dbReference type="Rhea" id="RHEA-COMP:11604"/>
        <dbReference type="ChEBI" id="CHEBI:15378"/>
        <dbReference type="ChEBI" id="CHEBI:29999"/>
        <dbReference type="ChEBI" id="CHEBI:30616"/>
        <dbReference type="ChEBI" id="CHEBI:83421"/>
        <dbReference type="ChEBI" id="CHEBI:456216"/>
        <dbReference type="EC" id="2.7.11.1"/>
    </reaction>
</comment>
<dbReference type="Gene3D" id="3.30.200.20">
    <property type="entry name" value="Phosphorylase Kinase, domain 1"/>
    <property type="match status" value="1"/>
</dbReference>
<evidence type="ECO:0000256" key="7">
    <source>
        <dbReference type="ARBA" id="ARBA00022741"/>
    </source>
</evidence>
<dbReference type="InterPro" id="IPR008271">
    <property type="entry name" value="Ser/Thr_kinase_AS"/>
</dbReference>
<dbReference type="InterPro" id="IPR000858">
    <property type="entry name" value="S_locus_glycoprot_dom"/>
</dbReference>
<dbReference type="Pfam" id="PF01453">
    <property type="entry name" value="B_lectin"/>
    <property type="match status" value="1"/>
</dbReference>
<dbReference type="Pfam" id="PF07714">
    <property type="entry name" value="PK_Tyr_Ser-Thr"/>
    <property type="match status" value="1"/>
</dbReference>
<keyword evidence="4 16" id="KW-0808">Transferase</keyword>
<accession>A0A803QEX2</accession>
<dbReference type="PIRSF" id="PIRSF000641">
    <property type="entry name" value="SRK"/>
    <property type="match status" value="1"/>
</dbReference>
<evidence type="ECO:0000259" key="21">
    <source>
        <dbReference type="PROSITE" id="PS50026"/>
    </source>
</evidence>
<evidence type="ECO:0000256" key="15">
    <source>
        <dbReference type="ARBA" id="ARBA00048679"/>
    </source>
</evidence>
<evidence type="ECO:0000256" key="4">
    <source>
        <dbReference type="ARBA" id="ARBA00022679"/>
    </source>
</evidence>
<dbReference type="GO" id="GO:0004674">
    <property type="term" value="F:protein serine/threonine kinase activity"/>
    <property type="evidence" value="ECO:0007669"/>
    <property type="project" value="UniProtKB-KW"/>
</dbReference>
<keyword evidence="10 18" id="KW-1133">Transmembrane helix</keyword>
<dbReference type="Pfam" id="PF08276">
    <property type="entry name" value="PAN_2"/>
    <property type="match status" value="1"/>
</dbReference>
<evidence type="ECO:0000256" key="17">
    <source>
        <dbReference type="PROSITE-ProRule" id="PRU00076"/>
    </source>
</evidence>
<dbReference type="FunFam" id="3.30.200.20:FF:000195">
    <property type="entry name" value="G-type lectin S-receptor-like serine/threonine-protein kinase"/>
    <property type="match status" value="1"/>
</dbReference>
<dbReference type="PROSITE" id="PS50927">
    <property type="entry name" value="BULB_LECTIN"/>
    <property type="match status" value="1"/>
</dbReference>
<dbReference type="PANTHER" id="PTHR27002:SF900">
    <property type="entry name" value="S-LOCUS LECTIN KINASE FAMILY PROTEIN"/>
    <property type="match status" value="1"/>
</dbReference>
<proteinExistence type="inferred from homology"/>
<evidence type="ECO:0000256" key="14">
    <source>
        <dbReference type="ARBA" id="ARBA00047899"/>
    </source>
</evidence>
<sequence>MAIFTFRLITVILVSYTVSSAIIESINDGVECLYDGGSPLVSKGASFELGFFSPGSSNNKNRYLGIWYKNIPVRTVVWVANRCSPIKDSSGLLKINKSNGNLMLLGVNKSVVWSTSLLKQTQQTKLHLLDNGDLVLRDEISNTILWRSFDYPSDTLLPEMKLGWDLRTVLNRHLSAWKNFEDPCPGDFTFGIELNQKLHNFPEFCMRKGFAKFYRSGPWNGIGTSGAPELKLNSLFYYNFVLTDDEVYYVYGMKNKSAISRIVINQTTLVRERLIWIEEKQTWKRYLSVPRDDCDNYGVCGVNGNCVIGDNPICHCLKGFKPKFQEKWNEMDWSDGCMRNVPLNCKDRNRDGFLKISGVKLPDTSDSWWNKQMNLKDCKSKHKVGAIWIVVAAIGVVFLLGYCIYKRRALKDGSETTNQNGEEDDDLDLPLFNLSTVSTATDNFSENNKLGEGGFGPVYRGILEDRQEIAVKRLSMSSGQGVNEFKNEVKLIVKLQHRNLVKLLGCCIQGEEKLLVYEYMPNKSLDFFIFDHVQGQLLDWTKRFQIICGISRGLLYLHHDSRLRIIHRDLKASNVLLDNEMNPKISDFGLARIVGGDQIEHKTNRVIGTYGYMAPEYAFDGLFSIKSDVFSFGILVLEIVSGRKSRGFHCEKNGLTLIGHAWTLMKEERAYDLVDEWLLDENLDQVLRCIHISLLCVQHNPADRPTMSSVVLMFGSQNELPQPKAPGYFMEPDYAKGDNSSSNNHELLSTNEMSISLIEAR</sequence>
<evidence type="ECO:0000256" key="19">
    <source>
        <dbReference type="SAM" id="SignalP"/>
    </source>
</evidence>
<evidence type="ECO:0000256" key="13">
    <source>
        <dbReference type="ARBA" id="ARBA00023180"/>
    </source>
</evidence>
<comment type="caution">
    <text evidence="17">Lacks conserved residue(s) required for the propagation of feature annotation.</text>
</comment>
<keyword evidence="7 16" id="KW-0547">Nucleotide-binding</keyword>
<dbReference type="EC" id="2.7.11.1" evidence="16"/>
<feature type="domain" description="EGF-like" evidence="21">
    <location>
        <begin position="290"/>
        <end position="326"/>
    </location>
</feature>
<comment type="similarity">
    <text evidence="16">Belongs to the protein kinase superfamily. Ser/Thr protein kinase family.</text>
</comment>
<dbReference type="Gramene" id="evm.model.09.1586">
    <property type="protein sequence ID" value="cds.evm.model.09.1586"/>
    <property type="gene ID" value="evm.TU.09.1586"/>
</dbReference>
<dbReference type="InterPro" id="IPR001245">
    <property type="entry name" value="Ser-Thr/Tyr_kinase_cat_dom"/>
</dbReference>
<keyword evidence="8 16" id="KW-0418">Kinase</keyword>
<evidence type="ECO:0000256" key="10">
    <source>
        <dbReference type="ARBA" id="ARBA00022989"/>
    </source>
</evidence>
<feature type="domain" description="Bulb-type lectin" evidence="22">
    <location>
        <begin position="24"/>
        <end position="149"/>
    </location>
</feature>
<evidence type="ECO:0000313" key="24">
    <source>
        <dbReference type="Proteomes" id="UP000596661"/>
    </source>
</evidence>
<evidence type="ECO:0000256" key="11">
    <source>
        <dbReference type="ARBA" id="ARBA00023136"/>
    </source>
</evidence>
<dbReference type="InterPro" id="IPR000719">
    <property type="entry name" value="Prot_kinase_dom"/>
</dbReference>
<comment type="subcellular location">
    <subcellularLocation>
        <location evidence="1">Cell membrane</location>
        <topology evidence="1">Single-pass type I membrane protein</topology>
    </subcellularLocation>
</comment>
<dbReference type="SMART" id="SM00108">
    <property type="entry name" value="B_lectin"/>
    <property type="match status" value="1"/>
</dbReference>
<evidence type="ECO:0000256" key="9">
    <source>
        <dbReference type="ARBA" id="ARBA00022840"/>
    </source>
</evidence>
<dbReference type="Gene3D" id="1.10.510.10">
    <property type="entry name" value="Transferase(Phosphotransferase) domain 1"/>
    <property type="match status" value="1"/>
</dbReference>
<keyword evidence="13" id="KW-0325">Glycoprotein</keyword>
<evidence type="ECO:0000256" key="16">
    <source>
        <dbReference type="PIRNR" id="PIRNR000641"/>
    </source>
</evidence>
<dbReference type="InterPro" id="IPR011009">
    <property type="entry name" value="Kinase-like_dom_sf"/>
</dbReference>
<evidence type="ECO:0000256" key="18">
    <source>
        <dbReference type="SAM" id="Phobius"/>
    </source>
</evidence>
<protein>
    <recommendedName>
        <fullName evidence="16">Receptor-like serine/threonine-protein kinase</fullName>
        <ecNumber evidence="16">2.7.11.1</ecNumber>
    </recommendedName>
</protein>
<dbReference type="InterPro" id="IPR000742">
    <property type="entry name" value="EGF"/>
</dbReference>
<evidence type="ECO:0000313" key="23">
    <source>
        <dbReference type="EnsemblPlants" id="cds.evm.model.09.1586"/>
    </source>
</evidence>
<dbReference type="PROSITE" id="PS50026">
    <property type="entry name" value="EGF_3"/>
    <property type="match status" value="1"/>
</dbReference>
<evidence type="ECO:0000256" key="8">
    <source>
        <dbReference type="ARBA" id="ARBA00022777"/>
    </source>
</evidence>
<dbReference type="CDD" id="cd00028">
    <property type="entry name" value="B_lectin"/>
    <property type="match status" value="1"/>
</dbReference>
<dbReference type="OMA" id="INDGVEC"/>
<keyword evidence="17" id="KW-0245">EGF-like domain</keyword>
<feature type="signal peptide" evidence="19">
    <location>
        <begin position="1"/>
        <end position="21"/>
    </location>
</feature>
<evidence type="ECO:0000256" key="3">
    <source>
        <dbReference type="ARBA" id="ARBA00022527"/>
    </source>
</evidence>
<evidence type="ECO:0000256" key="6">
    <source>
        <dbReference type="ARBA" id="ARBA00022729"/>
    </source>
</evidence>
<dbReference type="PANTHER" id="PTHR27002">
    <property type="entry name" value="RECEPTOR-LIKE SERINE/THREONINE-PROTEIN KINASE SD1-8"/>
    <property type="match status" value="1"/>
</dbReference>
<dbReference type="GO" id="GO:0005886">
    <property type="term" value="C:plasma membrane"/>
    <property type="evidence" value="ECO:0007669"/>
    <property type="project" value="UniProtKB-SubCell"/>
</dbReference>
<comment type="catalytic activity">
    <reaction evidence="14 16">
        <text>L-threonyl-[protein] + ATP = O-phospho-L-threonyl-[protein] + ADP + H(+)</text>
        <dbReference type="Rhea" id="RHEA:46608"/>
        <dbReference type="Rhea" id="RHEA-COMP:11060"/>
        <dbReference type="Rhea" id="RHEA-COMP:11605"/>
        <dbReference type="ChEBI" id="CHEBI:15378"/>
        <dbReference type="ChEBI" id="CHEBI:30013"/>
        <dbReference type="ChEBI" id="CHEBI:30616"/>
        <dbReference type="ChEBI" id="CHEBI:61977"/>
        <dbReference type="ChEBI" id="CHEBI:456216"/>
        <dbReference type="EC" id="2.7.11.1"/>
    </reaction>
</comment>
<dbReference type="InterPro" id="IPR024171">
    <property type="entry name" value="SRK-like_kinase"/>
</dbReference>
<dbReference type="PROSITE" id="PS50011">
    <property type="entry name" value="PROTEIN_KINASE_DOM"/>
    <property type="match status" value="1"/>
</dbReference>
<dbReference type="FunFam" id="2.90.10.10:FF:000005">
    <property type="entry name" value="G-type lectin S-receptor-like serine/threonine-protein kinase"/>
    <property type="match status" value="1"/>
</dbReference>
<keyword evidence="9 16" id="KW-0067">ATP-binding</keyword>
<evidence type="ECO:0000256" key="2">
    <source>
        <dbReference type="ARBA" id="ARBA00022475"/>
    </source>
</evidence>
<dbReference type="EnsemblPlants" id="evm.model.09.1586">
    <property type="protein sequence ID" value="cds.evm.model.09.1586"/>
    <property type="gene ID" value="evm.TU.09.1586"/>
</dbReference>
<reference evidence="23" key="2">
    <citation type="submission" date="2021-03" db="UniProtKB">
        <authorList>
            <consortium name="EnsemblPlants"/>
        </authorList>
    </citation>
    <scope>IDENTIFICATION</scope>
</reference>
<dbReference type="Pfam" id="PF00954">
    <property type="entry name" value="S_locus_glycop"/>
    <property type="match status" value="1"/>
</dbReference>
<evidence type="ECO:0000259" key="20">
    <source>
        <dbReference type="PROSITE" id="PS50011"/>
    </source>
</evidence>
<dbReference type="Pfam" id="PF11883">
    <property type="entry name" value="DUF3403"/>
    <property type="match status" value="1"/>
</dbReference>
<dbReference type="SMART" id="SM00220">
    <property type="entry name" value="S_TKc"/>
    <property type="match status" value="1"/>
</dbReference>
<keyword evidence="12" id="KW-1015">Disulfide bond</keyword>
<dbReference type="InterPro" id="IPR036426">
    <property type="entry name" value="Bulb-type_lectin_dom_sf"/>
</dbReference>
<name>A0A803QEX2_CANSA</name>